<accession>A0A4V6NRT3</accession>
<organism evidence="2 3">
    <name type="scientific">Heliophilum fasciatum</name>
    <dbReference type="NCBI Taxonomy" id="35700"/>
    <lineage>
        <taxon>Bacteria</taxon>
        <taxon>Bacillati</taxon>
        <taxon>Bacillota</taxon>
        <taxon>Clostridia</taxon>
        <taxon>Eubacteriales</taxon>
        <taxon>Heliobacteriaceae</taxon>
        <taxon>Heliophilum</taxon>
    </lineage>
</organism>
<dbReference type="RefSeq" id="WP_131917601.1">
    <property type="nucleotide sequence ID" value="NZ_JAOQNU010000001.1"/>
</dbReference>
<sequence length="415" mass="46455">MKSKKKLRPSPRSYSFIRPSQQETPWGFEPPVITPAPAGAVTASPAAAPSRSGTKAKTPNTKQAIEWHGLALRGDRAALQAALAFFQQRHKRSPLLTAYYADCLSLASRHGTDYNSMFKDGHQAIALFDQAVNAAPDNVEIRLLRARQSLRLPEGFFRRTATAIGDLEYLIARYEENPQLFSQEQYWQLLYDLGNAYRILEMDEECQSTWAKLLELNPPASYAEQIERQRPRSDESLVQTIDAMNNSNALITEGIRLHDLAAEGAAYAAAPAHKALQKAYELAPNQPLLLGYLGSATALLARYALEPSTQFGNTIQGMRMLKEAIEKEPSNMTLRWLRGRLTAHLPETFFPMAQKTIEDFQLLLKSYKRGASGLSPDQYSYVLTTLLRAYEQAGDSHNATRIRQLIARAQGRNRS</sequence>
<keyword evidence="3" id="KW-1185">Reference proteome</keyword>
<evidence type="ECO:0000313" key="2">
    <source>
        <dbReference type="EMBL" id="TCP68866.1"/>
    </source>
</evidence>
<reference evidence="2 3" key="1">
    <citation type="submission" date="2019-03" db="EMBL/GenBank/DDBJ databases">
        <title>Genomic Encyclopedia of Type Strains, Phase IV (KMG-IV): sequencing the most valuable type-strain genomes for metagenomic binning, comparative biology and taxonomic classification.</title>
        <authorList>
            <person name="Goeker M."/>
        </authorList>
    </citation>
    <scope>NUCLEOTIDE SEQUENCE [LARGE SCALE GENOMIC DNA]</scope>
    <source>
        <strain evidence="2 3">DSM 11170</strain>
    </source>
</reference>
<dbReference type="EMBL" id="SLXT01000001">
    <property type="protein sequence ID" value="TCP68866.1"/>
    <property type="molecule type" value="Genomic_DNA"/>
</dbReference>
<comment type="caution">
    <text evidence="2">The sequence shown here is derived from an EMBL/GenBank/DDBJ whole genome shotgun (WGS) entry which is preliminary data.</text>
</comment>
<dbReference type="SUPFAM" id="SSF48452">
    <property type="entry name" value="TPR-like"/>
    <property type="match status" value="1"/>
</dbReference>
<proteinExistence type="predicted"/>
<dbReference type="AlphaFoldDB" id="A0A4V6NRT3"/>
<dbReference type="Proteomes" id="UP000294813">
    <property type="component" value="Unassembled WGS sequence"/>
</dbReference>
<gene>
    <name evidence="2" type="ORF">EDD73_10127</name>
</gene>
<feature type="region of interest" description="Disordered" evidence="1">
    <location>
        <begin position="1"/>
        <end position="60"/>
    </location>
</feature>
<protein>
    <recommendedName>
        <fullName evidence="4">Tetratricopeptide repeat protein</fullName>
    </recommendedName>
</protein>
<evidence type="ECO:0000256" key="1">
    <source>
        <dbReference type="SAM" id="MobiDB-lite"/>
    </source>
</evidence>
<dbReference type="InterPro" id="IPR011990">
    <property type="entry name" value="TPR-like_helical_dom_sf"/>
</dbReference>
<dbReference type="OrthoDB" id="1807878at2"/>
<evidence type="ECO:0008006" key="4">
    <source>
        <dbReference type="Google" id="ProtNLM"/>
    </source>
</evidence>
<name>A0A4V6NRT3_9FIRM</name>
<dbReference type="Gene3D" id="1.25.40.10">
    <property type="entry name" value="Tetratricopeptide repeat domain"/>
    <property type="match status" value="2"/>
</dbReference>
<evidence type="ECO:0000313" key="3">
    <source>
        <dbReference type="Proteomes" id="UP000294813"/>
    </source>
</evidence>
<feature type="compositionally biased region" description="Low complexity" evidence="1">
    <location>
        <begin position="35"/>
        <end position="53"/>
    </location>
</feature>